<name>A0ABV6GLN8_9BACI</name>
<accession>A0ABV6GLN8</accession>
<comment type="caution">
    <text evidence="1">The sequence shown here is derived from an EMBL/GenBank/DDBJ whole genome shotgun (WGS) entry which is preliminary data.</text>
</comment>
<gene>
    <name evidence="1" type="ORF">ACFFIX_25090</name>
</gene>
<proteinExistence type="predicted"/>
<organism evidence="1 2">
    <name type="scientific">Metabacillus herbersteinensis</name>
    <dbReference type="NCBI Taxonomy" id="283816"/>
    <lineage>
        <taxon>Bacteria</taxon>
        <taxon>Bacillati</taxon>
        <taxon>Bacillota</taxon>
        <taxon>Bacilli</taxon>
        <taxon>Bacillales</taxon>
        <taxon>Bacillaceae</taxon>
        <taxon>Metabacillus</taxon>
    </lineage>
</organism>
<dbReference type="Pfam" id="PF14091">
    <property type="entry name" value="DUF4269"/>
    <property type="match status" value="1"/>
</dbReference>
<dbReference type="EMBL" id="JBHLVO010000040">
    <property type="protein sequence ID" value="MFC0274606.1"/>
    <property type="molecule type" value="Genomic_DNA"/>
</dbReference>
<keyword evidence="2" id="KW-1185">Reference proteome</keyword>
<dbReference type="RefSeq" id="WP_378939026.1">
    <property type="nucleotide sequence ID" value="NZ_JBHLVO010000040.1"/>
</dbReference>
<reference evidence="1 2" key="1">
    <citation type="submission" date="2024-09" db="EMBL/GenBank/DDBJ databases">
        <authorList>
            <person name="Sun Q."/>
            <person name="Mori K."/>
        </authorList>
    </citation>
    <scope>NUCLEOTIDE SEQUENCE [LARGE SCALE GENOMIC DNA]</scope>
    <source>
        <strain evidence="1 2">CCM 7228</strain>
    </source>
</reference>
<dbReference type="Proteomes" id="UP001589854">
    <property type="component" value="Unassembled WGS sequence"/>
</dbReference>
<evidence type="ECO:0000313" key="2">
    <source>
        <dbReference type="Proteomes" id="UP001589854"/>
    </source>
</evidence>
<protein>
    <submittedName>
        <fullName evidence="1">DUF4269 domain-containing protein</fullName>
    </submittedName>
</protein>
<evidence type="ECO:0000313" key="1">
    <source>
        <dbReference type="EMBL" id="MFC0274606.1"/>
    </source>
</evidence>
<dbReference type="InterPro" id="IPR025365">
    <property type="entry name" value="DUF4269"/>
</dbReference>
<sequence>MIDLFERMKTGNKKQQDAYTAIMELDIFNELSTYNPVLCGTLPIGIDIVGSDLDIIMEVQELDHFEELLQTLYNNKDDFTIKRTTIKGKEVVKANFVFKDFEFELFGQAQPVHKQNAYLHMIIEHELLQKVPNLKQQAYKTEPAFCKLFDITGDPYVGLIRFGVEKGIITDEILK</sequence>